<dbReference type="Proteomes" id="UP000596929">
    <property type="component" value="Unassembled WGS sequence"/>
</dbReference>
<dbReference type="NCBIfam" id="NF033493">
    <property type="entry name" value="MetS_like_NSS"/>
    <property type="match status" value="1"/>
</dbReference>
<evidence type="ECO:0000256" key="1">
    <source>
        <dbReference type="SAM" id="Phobius"/>
    </source>
</evidence>
<evidence type="ECO:0000313" key="3">
    <source>
        <dbReference type="Proteomes" id="UP000596929"/>
    </source>
</evidence>
<feature type="transmembrane region" description="Helical" evidence="1">
    <location>
        <begin position="6"/>
        <end position="28"/>
    </location>
</feature>
<keyword evidence="1" id="KW-0472">Membrane</keyword>
<evidence type="ECO:0000313" key="2">
    <source>
        <dbReference type="EMBL" id="MBC5630753.1"/>
    </source>
</evidence>
<keyword evidence="1" id="KW-1133">Transmembrane helix</keyword>
<dbReference type="RefSeq" id="WP_141395437.1">
    <property type="nucleotide sequence ID" value="NZ_JACOOO010000043.1"/>
</dbReference>
<reference evidence="2 3" key="1">
    <citation type="submission" date="2020-08" db="EMBL/GenBank/DDBJ databases">
        <title>Genome public.</title>
        <authorList>
            <person name="Liu C."/>
            <person name="Sun Q."/>
        </authorList>
    </citation>
    <scope>NUCLEOTIDE SEQUENCE [LARGE SCALE GENOMIC DNA]</scope>
    <source>
        <strain evidence="2 3">NSJ-6</strain>
    </source>
</reference>
<keyword evidence="1" id="KW-0812">Transmembrane</keyword>
<organism evidence="2 3">
    <name type="scientific">Clostridium hominis</name>
    <dbReference type="NCBI Taxonomy" id="2763036"/>
    <lineage>
        <taxon>Bacteria</taxon>
        <taxon>Bacillati</taxon>
        <taxon>Bacillota</taxon>
        <taxon>Clostridia</taxon>
        <taxon>Eubacteriales</taxon>
        <taxon>Clostridiaceae</taxon>
        <taxon>Clostridium</taxon>
    </lineage>
</organism>
<sequence>MTGTSMIFFGLGAVVLWGGLIVTLTITIKNEKKAKLQ</sequence>
<gene>
    <name evidence="2" type="ORF">H8S20_18015</name>
</gene>
<keyword evidence="3" id="KW-1185">Reference proteome</keyword>
<protein>
    <submittedName>
        <fullName evidence="2">MetS family NSS transporter small subunit</fullName>
    </submittedName>
</protein>
<dbReference type="EMBL" id="JACOOO010000043">
    <property type="protein sequence ID" value="MBC5630753.1"/>
    <property type="molecule type" value="Genomic_DNA"/>
</dbReference>
<comment type="caution">
    <text evidence="2">The sequence shown here is derived from an EMBL/GenBank/DDBJ whole genome shotgun (WGS) entry which is preliminary data.</text>
</comment>
<name>A0ABR7DIV0_9CLOT</name>
<accession>A0ABR7DIV0</accession>
<proteinExistence type="predicted"/>